<dbReference type="Proteomes" id="UP000326939">
    <property type="component" value="Chromosome 13"/>
</dbReference>
<dbReference type="InterPro" id="IPR003959">
    <property type="entry name" value="ATPase_AAA_core"/>
</dbReference>
<dbReference type="InterPro" id="IPR003593">
    <property type="entry name" value="AAA+_ATPase"/>
</dbReference>
<sequence>MLWRCRKLRGATNPLLLSSRFETPIRFSRRISTHLNYLNIGCNRRKESLIGIQERYKWGNSKDDNNVRKIRAEANCPKCSKHMDVFFSNRSFVFSNNSNLDHHHHHHHHHLSRNIDTANNNTNSTTTADTGACNGNRQNNNYQAVNFCPNCKTAYYFRPDKTAPLQGSFVEIGRISNKGNGRNGNKGGNDGSNGGVEGTDYANVTNTINNRLRVSFWDTLRSYGGDPPDNWPQGIPPLPPPGGNGLAVHTPPGPPFAPGVSVVRAAGPGGEKIGGGEKNGAGWGGSNLGKEFPTPKEICKGLDKFVIGQDRAKKIFVDRGLSLCVKVFTLVLSVAVYNHYKRIYHSSLRKGPAAESGTSEAIDDEDNVELEKSNVLLMGPTGSGKTLLAKTLARFVNVPFVIADATTLTQASLLCIDILLQRLEIPHGKVGTLIDGSLVSSSYFIHKREGSSRVVMYTCIQLLKAGYVGEDVESILYKLLTVQQVVSPVLILLNLCLIAPLLLIIRYVYFLDGAAEFNVQAAQQGMVYIDEVDKITKKAESLNISRDVSGEGVQQALLKMLEGTAFTGCYAIDIMQFHNIRGTWKVLWCQCEVSDGFLWNTALCEQFASGLHGNLKSSCFQIVNVPEKGARKHPRGDNIQIDTKNILFICGGAFVDLEKTISERRQDSSIGFGAPVRANMRAGGVSNAAITSSLLESVESADLIAYGLIPEFIGRFPILVSLAALTEDQLVRVISVILVLMEPRNALGKQYNKLFSMNNVKLHFTERALRLIAKKAMDKNTGARGLRAILESILTEAMYEIPDIKTGSDRVDAVVIDEESVGAVHAPGSGGKILRGDGALEHYLAEYKLKNLVDTVEAADGELQDAESEVSSRAMSMCAWTRKKILKVRNQAKNWEEASMLIPRGDYEVVA</sequence>
<dbReference type="FunFam" id="1.10.8.60:FF:000002">
    <property type="entry name" value="ATP-dependent Clp protease ATP-binding subunit ClpX"/>
    <property type="match status" value="1"/>
</dbReference>
<evidence type="ECO:0000259" key="6">
    <source>
        <dbReference type="SMART" id="SM01086"/>
    </source>
</evidence>
<feature type="transmembrane region" description="Helical" evidence="4">
    <location>
        <begin position="485"/>
        <end position="509"/>
    </location>
</feature>
<dbReference type="Gene3D" id="3.40.50.300">
    <property type="entry name" value="P-loop containing nucleotide triphosphate hydrolases"/>
    <property type="match status" value="2"/>
</dbReference>
<evidence type="ECO:0000313" key="8">
    <source>
        <dbReference type="Proteomes" id="UP000326939"/>
    </source>
</evidence>
<keyword evidence="4" id="KW-0472">Membrane</keyword>
<feature type="domain" description="Clp ATPase C-terminal" evidence="6">
    <location>
        <begin position="725"/>
        <end position="824"/>
    </location>
</feature>
<keyword evidence="8" id="KW-1185">Reference proteome</keyword>
<dbReference type="SMART" id="SM01086">
    <property type="entry name" value="ClpB_D2-small"/>
    <property type="match status" value="1"/>
</dbReference>
<dbReference type="InterPro" id="IPR019489">
    <property type="entry name" value="Clp_ATPase_C"/>
</dbReference>
<protein>
    <recommendedName>
        <fullName evidence="9">Clp ATPase C-terminal domain-containing protein</fullName>
    </recommendedName>
</protein>
<dbReference type="PANTHER" id="PTHR48102:SF7">
    <property type="entry name" value="ATP-DEPENDENT CLP PROTEASE ATP-BINDING SUBUNIT CLPX-LIKE, MITOCHONDRIAL"/>
    <property type="match status" value="1"/>
</dbReference>
<feature type="region of interest" description="Disordered" evidence="3">
    <location>
        <begin position="176"/>
        <end position="197"/>
    </location>
</feature>
<evidence type="ECO:0000256" key="1">
    <source>
        <dbReference type="ARBA" id="ARBA00022741"/>
    </source>
</evidence>
<feature type="compositionally biased region" description="Basic residues" evidence="3">
    <location>
        <begin position="102"/>
        <end position="112"/>
    </location>
</feature>
<keyword evidence="2" id="KW-0067">ATP-binding</keyword>
<name>A0A5N5KHH9_9ROSI</name>
<dbReference type="GO" id="GO:0005759">
    <property type="term" value="C:mitochondrial matrix"/>
    <property type="evidence" value="ECO:0007669"/>
    <property type="project" value="TreeGrafter"/>
</dbReference>
<dbReference type="PANTHER" id="PTHR48102">
    <property type="entry name" value="ATP-DEPENDENT CLP PROTEASE ATP-BINDING SUBUNIT CLPX-LIKE, MITOCHONDRIAL-RELATED"/>
    <property type="match status" value="1"/>
</dbReference>
<evidence type="ECO:0000256" key="2">
    <source>
        <dbReference type="ARBA" id="ARBA00022840"/>
    </source>
</evidence>
<dbReference type="GO" id="GO:0016887">
    <property type="term" value="F:ATP hydrolysis activity"/>
    <property type="evidence" value="ECO:0007669"/>
    <property type="project" value="InterPro"/>
</dbReference>
<comment type="caution">
    <text evidence="7">The sequence shown here is derived from an EMBL/GenBank/DDBJ whole genome shotgun (WGS) entry which is preliminary data.</text>
</comment>
<accession>A0A5N5KHH9</accession>
<feature type="compositionally biased region" description="Gly residues" evidence="3">
    <location>
        <begin position="181"/>
        <end position="197"/>
    </location>
</feature>
<evidence type="ECO:0000256" key="4">
    <source>
        <dbReference type="SAM" id="Phobius"/>
    </source>
</evidence>
<dbReference type="Gene3D" id="1.10.8.60">
    <property type="match status" value="1"/>
</dbReference>
<reference evidence="8" key="1">
    <citation type="journal article" date="2019" name="Gigascience">
        <title>De novo genome assembly of the endangered Acer yangbiense, a plant species with extremely small populations endemic to Yunnan Province, China.</title>
        <authorList>
            <person name="Yang J."/>
            <person name="Wariss H.M."/>
            <person name="Tao L."/>
            <person name="Zhang R."/>
            <person name="Yun Q."/>
            <person name="Hollingsworth P."/>
            <person name="Dao Z."/>
            <person name="Luo G."/>
            <person name="Guo H."/>
            <person name="Ma Y."/>
            <person name="Sun W."/>
        </authorList>
    </citation>
    <scope>NUCLEOTIDE SEQUENCE [LARGE SCALE GENOMIC DNA]</scope>
    <source>
        <strain evidence="8">cv. br00</strain>
    </source>
</reference>
<dbReference type="AlphaFoldDB" id="A0A5N5KHH9"/>
<gene>
    <name evidence="7" type="ORF">DKX38_019807</name>
</gene>
<dbReference type="Pfam" id="PF00004">
    <property type="entry name" value="AAA"/>
    <property type="match status" value="1"/>
</dbReference>
<feature type="region of interest" description="Disordered" evidence="3">
    <location>
        <begin position="102"/>
        <end position="123"/>
    </location>
</feature>
<dbReference type="SUPFAM" id="SSF52540">
    <property type="entry name" value="P-loop containing nucleoside triphosphate hydrolases"/>
    <property type="match status" value="1"/>
</dbReference>
<organism evidence="7 8">
    <name type="scientific">Salix brachista</name>
    <dbReference type="NCBI Taxonomy" id="2182728"/>
    <lineage>
        <taxon>Eukaryota</taxon>
        <taxon>Viridiplantae</taxon>
        <taxon>Streptophyta</taxon>
        <taxon>Embryophyta</taxon>
        <taxon>Tracheophyta</taxon>
        <taxon>Spermatophyta</taxon>
        <taxon>Magnoliopsida</taxon>
        <taxon>eudicotyledons</taxon>
        <taxon>Gunneridae</taxon>
        <taxon>Pentapetalae</taxon>
        <taxon>rosids</taxon>
        <taxon>fabids</taxon>
        <taxon>Malpighiales</taxon>
        <taxon>Salicaceae</taxon>
        <taxon>Saliceae</taxon>
        <taxon>Salix</taxon>
    </lineage>
</organism>
<feature type="transmembrane region" description="Helical" evidence="4">
    <location>
        <begin position="320"/>
        <end position="340"/>
    </location>
</feature>
<dbReference type="GO" id="GO:0005524">
    <property type="term" value="F:ATP binding"/>
    <property type="evidence" value="ECO:0007669"/>
    <property type="project" value="UniProtKB-KW"/>
</dbReference>
<dbReference type="EMBL" id="VDCV01000013">
    <property type="protein sequence ID" value="KAB5529726.1"/>
    <property type="molecule type" value="Genomic_DNA"/>
</dbReference>
<keyword evidence="4" id="KW-0812">Transmembrane</keyword>
<dbReference type="CDD" id="cd19497">
    <property type="entry name" value="RecA-like_ClpX"/>
    <property type="match status" value="1"/>
</dbReference>
<dbReference type="InterPro" id="IPR050052">
    <property type="entry name" value="ATP-dep_Clp_protease_ClpX"/>
</dbReference>
<evidence type="ECO:0008006" key="9">
    <source>
        <dbReference type="Google" id="ProtNLM"/>
    </source>
</evidence>
<proteinExistence type="predicted"/>
<keyword evidence="4" id="KW-1133">Transmembrane helix</keyword>
<keyword evidence="1" id="KW-0547">Nucleotide-binding</keyword>
<dbReference type="Pfam" id="PF10431">
    <property type="entry name" value="ClpB_D2-small"/>
    <property type="match status" value="1"/>
</dbReference>
<dbReference type="GO" id="GO:0051603">
    <property type="term" value="P:proteolysis involved in protein catabolic process"/>
    <property type="evidence" value="ECO:0007669"/>
    <property type="project" value="TreeGrafter"/>
</dbReference>
<feature type="domain" description="AAA+ ATPase" evidence="5">
    <location>
        <begin position="371"/>
        <end position="647"/>
    </location>
</feature>
<evidence type="ECO:0000259" key="5">
    <source>
        <dbReference type="SMART" id="SM00382"/>
    </source>
</evidence>
<dbReference type="InterPro" id="IPR027417">
    <property type="entry name" value="P-loop_NTPase"/>
</dbReference>
<evidence type="ECO:0000313" key="7">
    <source>
        <dbReference type="EMBL" id="KAB5529726.1"/>
    </source>
</evidence>
<dbReference type="SMART" id="SM00382">
    <property type="entry name" value="AAA"/>
    <property type="match status" value="1"/>
</dbReference>
<evidence type="ECO:0000256" key="3">
    <source>
        <dbReference type="SAM" id="MobiDB-lite"/>
    </source>
</evidence>
<dbReference type="Pfam" id="PF07724">
    <property type="entry name" value="AAA_2"/>
    <property type="match status" value="2"/>
</dbReference>